<dbReference type="GO" id="GO:0000724">
    <property type="term" value="P:double-strand break repair via homologous recombination"/>
    <property type="evidence" value="ECO:0007669"/>
    <property type="project" value="TreeGrafter"/>
</dbReference>
<comment type="subcellular location">
    <subcellularLocation>
        <location evidence="1">Nucleus</location>
    </subcellularLocation>
</comment>
<dbReference type="EMBL" id="REGN01001180">
    <property type="protein sequence ID" value="RNA36471.1"/>
    <property type="molecule type" value="Genomic_DNA"/>
</dbReference>
<evidence type="ECO:0000313" key="5">
    <source>
        <dbReference type="EMBL" id="RNA36471.1"/>
    </source>
</evidence>
<dbReference type="GO" id="GO:0005730">
    <property type="term" value="C:nucleolus"/>
    <property type="evidence" value="ECO:0007669"/>
    <property type="project" value="InterPro"/>
</dbReference>
<evidence type="ECO:0000256" key="3">
    <source>
        <dbReference type="ARBA" id="ARBA00023242"/>
    </source>
</evidence>
<dbReference type="OrthoDB" id="10063861at2759"/>
<evidence type="ECO:0000256" key="1">
    <source>
        <dbReference type="ARBA" id="ARBA00004123"/>
    </source>
</evidence>
<dbReference type="AlphaFoldDB" id="A0A3M7SKZ6"/>
<keyword evidence="3" id="KW-0539">Nucleus</keyword>
<dbReference type="PANTHER" id="PTHR12900:SF0">
    <property type="entry name" value="CHECKPOINT PROTEIN"/>
    <property type="match status" value="1"/>
</dbReference>
<dbReference type="PIRSF" id="PIRSF011312">
    <property type="entry name" value="Cell_cycle_HUS1"/>
    <property type="match status" value="1"/>
</dbReference>
<keyword evidence="6" id="KW-1185">Reference proteome</keyword>
<dbReference type="InterPro" id="IPR016580">
    <property type="entry name" value="HUS1"/>
</dbReference>
<dbReference type="InterPro" id="IPR007150">
    <property type="entry name" value="HUS1/Mec3"/>
</dbReference>
<evidence type="ECO:0000313" key="6">
    <source>
        <dbReference type="Proteomes" id="UP000276133"/>
    </source>
</evidence>
<proteinExistence type="inferred from homology"/>
<protein>
    <recommendedName>
        <fullName evidence="4">Checkpoint protein</fullName>
    </recommendedName>
</protein>
<evidence type="ECO:0000256" key="4">
    <source>
        <dbReference type="PIRNR" id="PIRNR011312"/>
    </source>
</evidence>
<comment type="similarity">
    <text evidence="2 4">Belongs to the HUS1 family.</text>
</comment>
<reference evidence="5 6" key="1">
    <citation type="journal article" date="2018" name="Sci. Rep.">
        <title>Genomic signatures of local adaptation to the degree of environmental predictability in rotifers.</title>
        <authorList>
            <person name="Franch-Gras L."/>
            <person name="Hahn C."/>
            <person name="Garcia-Roger E.M."/>
            <person name="Carmona M.J."/>
            <person name="Serra M."/>
            <person name="Gomez A."/>
        </authorList>
    </citation>
    <scope>NUCLEOTIDE SEQUENCE [LARGE SCALE GENOMIC DNA]</scope>
    <source>
        <strain evidence="5">HYR1</strain>
    </source>
</reference>
<organism evidence="5 6">
    <name type="scientific">Brachionus plicatilis</name>
    <name type="common">Marine rotifer</name>
    <name type="synonym">Brachionus muelleri</name>
    <dbReference type="NCBI Taxonomy" id="10195"/>
    <lineage>
        <taxon>Eukaryota</taxon>
        <taxon>Metazoa</taxon>
        <taxon>Spiralia</taxon>
        <taxon>Gnathifera</taxon>
        <taxon>Rotifera</taxon>
        <taxon>Eurotatoria</taxon>
        <taxon>Monogononta</taxon>
        <taxon>Pseudotrocha</taxon>
        <taxon>Ploima</taxon>
        <taxon>Brachionidae</taxon>
        <taxon>Brachionus</taxon>
    </lineage>
</organism>
<gene>
    <name evidence="5" type="ORF">BpHYR1_045066</name>
</gene>
<dbReference type="GO" id="GO:0031573">
    <property type="term" value="P:mitotic intra-S DNA damage checkpoint signaling"/>
    <property type="evidence" value="ECO:0007669"/>
    <property type="project" value="TreeGrafter"/>
</dbReference>
<accession>A0A3M7SKZ6</accession>
<dbReference type="GO" id="GO:0006289">
    <property type="term" value="P:nucleotide-excision repair"/>
    <property type="evidence" value="ECO:0007669"/>
    <property type="project" value="TreeGrafter"/>
</dbReference>
<dbReference type="GO" id="GO:0044778">
    <property type="term" value="P:meiotic DNA integrity checkpoint signaling"/>
    <property type="evidence" value="ECO:0007669"/>
    <property type="project" value="TreeGrafter"/>
</dbReference>
<dbReference type="GO" id="GO:0000723">
    <property type="term" value="P:telomere maintenance"/>
    <property type="evidence" value="ECO:0007669"/>
    <property type="project" value="TreeGrafter"/>
</dbReference>
<dbReference type="Pfam" id="PF04005">
    <property type="entry name" value="Hus1"/>
    <property type="match status" value="1"/>
</dbReference>
<name>A0A3M7SKZ6_BRAPC</name>
<dbReference type="PANTHER" id="PTHR12900">
    <property type="entry name" value="MITOTIC AND DNA DAMAGE CHECKPOINT PROTEIN HUS1"/>
    <property type="match status" value="1"/>
</dbReference>
<dbReference type="STRING" id="10195.A0A3M7SKZ6"/>
<sequence length="291" mass="33024">MKFGVKLIDINNIEQFTEIVATVSRLCSKGSCGKTCIIKLNKDSICFVLPEFASNQLLPDNPGRVSFWMKIDALLLFDFYIFEGKSAEKSTIMIEILPENLYHVLKSSPNVKNIKLKLANKQSICLSIEIEYCGISMKSKSRTVSHDIPVKIISSSFLAIKDFQEPNLTNSSLSIQLPCLKTLKHMIERMKAMGDFINIEATKKGDLTLKIQTDCVSVSCFFKNLPVQVQNNECNSYSLRLSIKRMSEFINGLHIKPDKIICNFVKNKYAHFLVIHNENMVLHYLISSILD</sequence>
<dbReference type="GO" id="GO:0035861">
    <property type="term" value="C:site of double-strand break"/>
    <property type="evidence" value="ECO:0007669"/>
    <property type="project" value="TreeGrafter"/>
</dbReference>
<dbReference type="Gene3D" id="3.70.10.10">
    <property type="match status" value="1"/>
</dbReference>
<dbReference type="GO" id="GO:0033314">
    <property type="term" value="P:mitotic DNA replication checkpoint signaling"/>
    <property type="evidence" value="ECO:0007669"/>
    <property type="project" value="TreeGrafter"/>
</dbReference>
<dbReference type="Proteomes" id="UP000276133">
    <property type="component" value="Unassembled WGS sequence"/>
</dbReference>
<comment type="caution">
    <text evidence="5">The sequence shown here is derived from an EMBL/GenBank/DDBJ whole genome shotgun (WGS) entry which is preliminary data.</text>
</comment>
<dbReference type="GO" id="GO:0030896">
    <property type="term" value="C:checkpoint clamp complex"/>
    <property type="evidence" value="ECO:0007669"/>
    <property type="project" value="InterPro"/>
</dbReference>
<evidence type="ECO:0000256" key="2">
    <source>
        <dbReference type="ARBA" id="ARBA00005563"/>
    </source>
</evidence>